<feature type="domain" description="Helicase ATP-binding" evidence="6">
    <location>
        <begin position="44"/>
        <end position="233"/>
    </location>
</feature>
<evidence type="ECO:0000256" key="3">
    <source>
        <dbReference type="ARBA" id="ARBA00022806"/>
    </source>
</evidence>
<dbReference type="SUPFAM" id="SSF158702">
    <property type="entry name" value="Sec63 N-terminal domain-like"/>
    <property type="match status" value="1"/>
</dbReference>
<evidence type="ECO:0008006" key="10">
    <source>
        <dbReference type="Google" id="ProtNLM"/>
    </source>
</evidence>
<dbReference type="PROSITE" id="PS51194">
    <property type="entry name" value="HELICASE_CTER"/>
    <property type="match status" value="1"/>
</dbReference>
<keyword evidence="9" id="KW-1185">Reference proteome</keyword>
<dbReference type="Pfam" id="PF00270">
    <property type="entry name" value="DEAD"/>
    <property type="match status" value="1"/>
</dbReference>
<evidence type="ECO:0000256" key="2">
    <source>
        <dbReference type="ARBA" id="ARBA00022801"/>
    </source>
</evidence>
<dbReference type="EMBL" id="CP126210">
    <property type="protein sequence ID" value="WIA12529.1"/>
    <property type="molecule type" value="Genomic_DNA"/>
</dbReference>
<evidence type="ECO:0000256" key="5">
    <source>
        <dbReference type="SAM" id="MobiDB-lite"/>
    </source>
</evidence>
<feature type="region of interest" description="Disordered" evidence="5">
    <location>
        <begin position="482"/>
        <end position="519"/>
    </location>
</feature>
<evidence type="ECO:0000313" key="9">
    <source>
        <dbReference type="Proteomes" id="UP001244341"/>
    </source>
</evidence>
<evidence type="ECO:0000256" key="4">
    <source>
        <dbReference type="ARBA" id="ARBA00022840"/>
    </source>
</evidence>
<evidence type="ECO:0000256" key="1">
    <source>
        <dbReference type="ARBA" id="ARBA00022741"/>
    </source>
</evidence>
<dbReference type="InterPro" id="IPR027417">
    <property type="entry name" value="P-loop_NTPase"/>
</dbReference>
<evidence type="ECO:0000313" key="8">
    <source>
        <dbReference type="EMBL" id="WIA12529.1"/>
    </source>
</evidence>
<proteinExistence type="predicted"/>
<dbReference type="SUPFAM" id="SSF52540">
    <property type="entry name" value="P-loop containing nucleoside triphosphate hydrolases"/>
    <property type="match status" value="1"/>
</dbReference>
<feature type="compositionally biased region" description="Pro residues" evidence="5">
    <location>
        <begin position="502"/>
        <end position="514"/>
    </location>
</feature>
<feature type="domain" description="Helicase C-terminal" evidence="7">
    <location>
        <begin position="284"/>
        <end position="484"/>
    </location>
</feature>
<keyword evidence="1" id="KW-0547">Nucleotide-binding</keyword>
<protein>
    <recommendedName>
        <fullName evidence="10">DNA-directed DNA polymerase</fullName>
    </recommendedName>
</protein>
<dbReference type="InterPro" id="IPR014001">
    <property type="entry name" value="Helicase_ATP-bd"/>
</dbReference>
<dbReference type="Gene3D" id="3.40.50.300">
    <property type="entry name" value="P-loop containing nucleotide triphosphate hydrolases"/>
    <property type="match status" value="2"/>
</dbReference>
<dbReference type="PANTHER" id="PTHR47961">
    <property type="entry name" value="DNA POLYMERASE THETA, PUTATIVE (AFU_ORTHOLOGUE AFUA_1G05260)-RELATED"/>
    <property type="match status" value="1"/>
</dbReference>
<dbReference type="SMART" id="SM00487">
    <property type="entry name" value="DEXDc"/>
    <property type="match status" value="1"/>
</dbReference>
<dbReference type="InterPro" id="IPR050474">
    <property type="entry name" value="Hel308_SKI2-like"/>
</dbReference>
<dbReference type="CDD" id="cd18795">
    <property type="entry name" value="SF2_C_Ski2"/>
    <property type="match status" value="1"/>
</dbReference>
<dbReference type="Pfam" id="PF00271">
    <property type="entry name" value="Helicase_C"/>
    <property type="match status" value="1"/>
</dbReference>
<dbReference type="InterPro" id="IPR011545">
    <property type="entry name" value="DEAD/DEAH_box_helicase_dom"/>
</dbReference>
<dbReference type="PANTHER" id="PTHR47961:SF6">
    <property type="entry name" value="DNA-DIRECTED DNA POLYMERASE"/>
    <property type="match status" value="1"/>
</dbReference>
<gene>
    <name evidence="8" type="ORF">OEZ85_012562</name>
</gene>
<dbReference type="SMART" id="SM00490">
    <property type="entry name" value="HELICc"/>
    <property type="match status" value="1"/>
</dbReference>
<sequence length="835" mass="87282">MAKPDSHQQCEKLLLSHWGLPKPVLAAFASKGLTELYPWQAAALECAAAGNNLVYCAPTSGGKSLVAEVVMLSRMHQAQQALHQAQQGSHRQAGALPRGLLVLPYLSIVAEKTAHLSLLLEGMKWRVTGYKGEEQGTPLAGKSERIAICSIEKANMAINHLIQEQRLHELVSVVVDEAHMLADPHRGAALEMLLSKLVACRGRCSVQVVAMSATMSGLDSLSAWLGGHLFLTNFRPVPLSEHAVFGGTVYAKAGQTSGGGSDANDWPLVEQRRLPVQGKSDRDALLALVAEVVVESHSVLVFCAGRAAAQSCAAMLAGELGRLVGPPSAAQAAARAELVAELRVALAGGVNAELEHMMAAGVAYHHAGLTHQERGVVEAGYRSGALLALTATSTLAAGVNLPARRVILRSLWQGAGPVGRAQYLQMVGRAGRAGQSPVGESFLMGQGAAGSATSGQWAAVCALMSAPLPALCSQLVAQPSQQPAASMGQPSGSGGQAAGSGPPQPQPAAAPLPGPERNAQPSLQQLLLHAVAAGLVGTGPSVLSLLQSTLSYHQLPFADLADAARSALTALRARRLLSLKPEGPSRPSAWELTPLGEAVVASMLPPDLGLLLHSRMSNLMSCLVLGGHLHLLFMLQPDPLFAIYDWNAWARLTKDFTAAHKRVADVEGVQLSYIDRRIAGMRGDAATDAKHARLAGSVLLDMVVGDASCVHSLECAWGQPNGLTKAGITRGQMQQWQAEVSKTAAMAALLASNAGWWQLEALLAPLSAQAAAGVRPELLPLMEVSGMQPSHAAALHAAGYLRPELLVCAAESDIAAALAAKLPANPLKRKDNDKK</sequence>
<organism evidence="8 9">
    <name type="scientific">Tetradesmus obliquus</name>
    <name type="common">Green alga</name>
    <name type="synonym">Acutodesmus obliquus</name>
    <dbReference type="NCBI Taxonomy" id="3088"/>
    <lineage>
        <taxon>Eukaryota</taxon>
        <taxon>Viridiplantae</taxon>
        <taxon>Chlorophyta</taxon>
        <taxon>core chlorophytes</taxon>
        <taxon>Chlorophyceae</taxon>
        <taxon>CS clade</taxon>
        <taxon>Sphaeropleales</taxon>
        <taxon>Scenedesmaceae</taxon>
        <taxon>Tetradesmus</taxon>
    </lineage>
</organism>
<dbReference type="PROSITE" id="PS51192">
    <property type="entry name" value="HELICASE_ATP_BIND_1"/>
    <property type="match status" value="1"/>
</dbReference>
<keyword evidence="4" id="KW-0067">ATP-binding</keyword>
<evidence type="ECO:0000259" key="7">
    <source>
        <dbReference type="PROSITE" id="PS51194"/>
    </source>
</evidence>
<reference evidence="8 9" key="1">
    <citation type="submission" date="2023-05" db="EMBL/GenBank/DDBJ databases">
        <title>A 100% complete, gapless, phased diploid assembly of the Scenedesmus obliquus UTEX 3031 genome.</title>
        <authorList>
            <person name="Biondi T.C."/>
            <person name="Hanschen E.R."/>
            <person name="Kwon T."/>
            <person name="Eng W."/>
            <person name="Kruse C.P.S."/>
            <person name="Koehler S.I."/>
            <person name="Kunde Y."/>
            <person name="Gleasner C.D."/>
            <person name="You Mak K.T."/>
            <person name="Polle J."/>
            <person name="Hovde B.T."/>
            <person name="Starkenburg S.R."/>
        </authorList>
    </citation>
    <scope>NUCLEOTIDE SEQUENCE [LARGE SCALE GENOMIC DNA]</scope>
    <source>
        <strain evidence="8 9">DOE0152z</strain>
    </source>
</reference>
<dbReference type="Gene3D" id="1.10.3380.20">
    <property type="match status" value="1"/>
</dbReference>
<keyword evidence="2" id="KW-0378">Hydrolase</keyword>
<name>A0ABY8TUH3_TETOB</name>
<dbReference type="InterPro" id="IPR001650">
    <property type="entry name" value="Helicase_C-like"/>
</dbReference>
<dbReference type="InterPro" id="IPR048960">
    <property type="entry name" value="POLQ-like_helical"/>
</dbReference>
<keyword evidence="3" id="KW-0347">Helicase</keyword>
<evidence type="ECO:0000259" key="6">
    <source>
        <dbReference type="PROSITE" id="PS51192"/>
    </source>
</evidence>
<accession>A0ABY8TUH3</accession>
<dbReference type="Proteomes" id="UP001244341">
    <property type="component" value="Chromosome 3b"/>
</dbReference>
<dbReference type="Pfam" id="PF21099">
    <property type="entry name" value="POLQ_helical"/>
    <property type="match status" value="1"/>
</dbReference>